<keyword evidence="2" id="KW-0238">DNA-binding</keyword>
<protein>
    <submittedName>
        <fullName evidence="5">Lrp/AsnC family leucine-responsive transcriptional regulator</fullName>
    </submittedName>
</protein>
<evidence type="ECO:0000259" key="4">
    <source>
        <dbReference type="PROSITE" id="PS50956"/>
    </source>
</evidence>
<dbReference type="GO" id="GO:0005829">
    <property type="term" value="C:cytosol"/>
    <property type="evidence" value="ECO:0007669"/>
    <property type="project" value="TreeGrafter"/>
</dbReference>
<dbReference type="InterPro" id="IPR019887">
    <property type="entry name" value="Tscrpt_reg_AsnC/Lrp_C"/>
</dbReference>
<name>A0A7Y9QZB7_9BURK</name>
<dbReference type="InterPro" id="IPR036390">
    <property type="entry name" value="WH_DNA-bd_sf"/>
</dbReference>
<dbReference type="EMBL" id="JACCFH010000001">
    <property type="protein sequence ID" value="NYG32588.1"/>
    <property type="molecule type" value="Genomic_DNA"/>
</dbReference>
<evidence type="ECO:0000313" key="5">
    <source>
        <dbReference type="EMBL" id="NYG32588.1"/>
    </source>
</evidence>
<evidence type="ECO:0000313" key="6">
    <source>
        <dbReference type="Proteomes" id="UP000518288"/>
    </source>
</evidence>
<keyword evidence="3" id="KW-0804">Transcription</keyword>
<organism evidence="5 6">
    <name type="scientific">Sphaerotilus montanus</name>
    <dbReference type="NCBI Taxonomy" id="522889"/>
    <lineage>
        <taxon>Bacteria</taxon>
        <taxon>Pseudomonadati</taxon>
        <taxon>Pseudomonadota</taxon>
        <taxon>Betaproteobacteria</taxon>
        <taxon>Burkholderiales</taxon>
        <taxon>Sphaerotilaceae</taxon>
        <taxon>Sphaerotilus</taxon>
    </lineage>
</organism>
<dbReference type="PANTHER" id="PTHR30154">
    <property type="entry name" value="LEUCINE-RESPONSIVE REGULATORY PROTEIN"/>
    <property type="match status" value="1"/>
</dbReference>
<dbReference type="CDD" id="cd00090">
    <property type="entry name" value="HTH_ARSR"/>
    <property type="match status" value="1"/>
</dbReference>
<evidence type="ECO:0000256" key="2">
    <source>
        <dbReference type="ARBA" id="ARBA00023125"/>
    </source>
</evidence>
<dbReference type="Proteomes" id="UP000518288">
    <property type="component" value="Unassembled WGS sequence"/>
</dbReference>
<dbReference type="InterPro" id="IPR011008">
    <property type="entry name" value="Dimeric_a/b-barrel"/>
</dbReference>
<dbReference type="PROSITE" id="PS50956">
    <property type="entry name" value="HTH_ASNC_2"/>
    <property type="match status" value="1"/>
</dbReference>
<evidence type="ECO:0000256" key="1">
    <source>
        <dbReference type="ARBA" id="ARBA00023015"/>
    </source>
</evidence>
<comment type="caution">
    <text evidence="5">The sequence shown here is derived from an EMBL/GenBank/DDBJ whole genome shotgun (WGS) entry which is preliminary data.</text>
</comment>
<dbReference type="Gene3D" id="3.30.70.920">
    <property type="match status" value="1"/>
</dbReference>
<dbReference type="Pfam" id="PF01037">
    <property type="entry name" value="AsnC_trans_reg"/>
    <property type="match status" value="1"/>
</dbReference>
<dbReference type="PANTHER" id="PTHR30154:SF46">
    <property type="entry name" value="TRANSCRIPTIONAL REGULATORY PROTEIN"/>
    <property type="match status" value="1"/>
</dbReference>
<accession>A0A7Y9QZB7</accession>
<feature type="domain" description="HTH asnC-type" evidence="4">
    <location>
        <begin position="7"/>
        <end position="68"/>
    </location>
</feature>
<dbReference type="RefSeq" id="WP_179633463.1">
    <property type="nucleotide sequence ID" value="NZ_CAXYYM010000139.1"/>
</dbReference>
<proteinExistence type="predicted"/>
<dbReference type="Pfam" id="PF13412">
    <property type="entry name" value="HTH_24"/>
    <property type="match status" value="1"/>
</dbReference>
<evidence type="ECO:0000256" key="3">
    <source>
        <dbReference type="ARBA" id="ARBA00023163"/>
    </source>
</evidence>
<dbReference type="SUPFAM" id="SSF46785">
    <property type="entry name" value="Winged helix' DNA-binding domain"/>
    <property type="match status" value="1"/>
</dbReference>
<dbReference type="SUPFAM" id="SSF54909">
    <property type="entry name" value="Dimeric alpha+beta barrel"/>
    <property type="match status" value="1"/>
</dbReference>
<keyword evidence="1" id="KW-0805">Transcription regulation</keyword>
<reference evidence="5 6" key="1">
    <citation type="submission" date="2020-07" db="EMBL/GenBank/DDBJ databases">
        <title>Genomic Encyclopedia of Archaeal and Bacterial Type Strains, Phase II (KMG-II): from individual species to whole genera.</title>
        <authorList>
            <person name="Goeker M."/>
        </authorList>
    </citation>
    <scope>NUCLEOTIDE SEQUENCE [LARGE SCALE GENOMIC DNA]</scope>
    <source>
        <strain evidence="5 6">DSM 21226</strain>
    </source>
</reference>
<keyword evidence="6" id="KW-1185">Reference proteome</keyword>
<dbReference type="GO" id="GO:0006355">
    <property type="term" value="P:regulation of DNA-templated transcription"/>
    <property type="evidence" value="ECO:0007669"/>
    <property type="project" value="UniProtKB-ARBA"/>
</dbReference>
<dbReference type="AlphaFoldDB" id="A0A7Y9QZB7"/>
<dbReference type="InterPro" id="IPR011991">
    <property type="entry name" value="ArsR-like_HTH"/>
</dbReference>
<gene>
    <name evidence="5" type="ORF">BDD16_001574</name>
</gene>
<dbReference type="InterPro" id="IPR000485">
    <property type="entry name" value="AsnC-type_HTH_dom"/>
</dbReference>
<dbReference type="InterPro" id="IPR036388">
    <property type="entry name" value="WH-like_DNA-bd_sf"/>
</dbReference>
<dbReference type="PRINTS" id="PR00033">
    <property type="entry name" value="HTHASNC"/>
</dbReference>
<sequence>MDSELTLDAVDRRILAALQLQGRITYDELAAQVQLSASAVLRRVRRLEDSGVIAGYAAIVPPHKLGLALTAFVEVHLQRPADASGARIAERFRATVQDWPEVTECVCLSTEMSYLLRVVVTDMAHHGRFMMDTLLQHPGVQECRTSFVLDQIKLQHALPI</sequence>
<dbReference type="SMART" id="SM00344">
    <property type="entry name" value="HTH_ASNC"/>
    <property type="match status" value="1"/>
</dbReference>
<dbReference type="Gene3D" id="1.10.10.10">
    <property type="entry name" value="Winged helix-like DNA-binding domain superfamily/Winged helix DNA-binding domain"/>
    <property type="match status" value="1"/>
</dbReference>
<dbReference type="GO" id="GO:0043565">
    <property type="term" value="F:sequence-specific DNA binding"/>
    <property type="evidence" value="ECO:0007669"/>
    <property type="project" value="InterPro"/>
</dbReference>
<dbReference type="InterPro" id="IPR019888">
    <property type="entry name" value="Tscrpt_reg_AsnC-like"/>
</dbReference>
<dbReference type="GO" id="GO:0043200">
    <property type="term" value="P:response to amino acid"/>
    <property type="evidence" value="ECO:0007669"/>
    <property type="project" value="TreeGrafter"/>
</dbReference>